<dbReference type="STRING" id="342668.A0A1B8GXU5"/>
<dbReference type="InterPro" id="IPR013784">
    <property type="entry name" value="Carb-bd-like_fold"/>
</dbReference>
<dbReference type="PANTHER" id="PTHR32018:SF1">
    <property type="entry name" value="RHAMNOGALACTURONAN ENDOLYASE"/>
    <property type="match status" value="1"/>
</dbReference>
<feature type="domain" description="Rhamnogalacturonan lyase" evidence="5">
    <location>
        <begin position="379"/>
        <end position="533"/>
    </location>
</feature>
<reference evidence="7 8" key="1">
    <citation type="submission" date="2016-03" db="EMBL/GenBank/DDBJ databases">
        <title>Comparative genomics of Pseudogymnoascus destructans, the fungus causing white-nose syndrome of bats.</title>
        <authorList>
            <person name="Palmer J.M."/>
            <person name="Drees K.P."/>
            <person name="Foster J.T."/>
            <person name="Lindner D.L."/>
        </authorList>
    </citation>
    <scope>NUCLEOTIDE SEQUENCE [LARGE SCALE GENOMIC DNA]</scope>
    <source>
        <strain evidence="7 8">UAMH 10579</strain>
    </source>
</reference>
<dbReference type="InterPro" id="IPR008979">
    <property type="entry name" value="Galactose-bd-like_sf"/>
</dbReference>
<dbReference type="Gene3D" id="2.60.120.260">
    <property type="entry name" value="Galactose-binding domain-like"/>
    <property type="match status" value="1"/>
</dbReference>
<dbReference type="InterPro" id="IPR014718">
    <property type="entry name" value="GH-type_carb-bd"/>
</dbReference>
<keyword evidence="8" id="KW-1185">Reference proteome</keyword>
<dbReference type="GeneID" id="28834492"/>
<accession>A0A1B8GXU5</accession>
<dbReference type="InterPro" id="IPR029411">
    <property type="entry name" value="RG-lyase_III"/>
</dbReference>
<dbReference type="GO" id="GO:0030246">
    <property type="term" value="F:carbohydrate binding"/>
    <property type="evidence" value="ECO:0007669"/>
    <property type="project" value="InterPro"/>
</dbReference>
<evidence type="ECO:0008006" key="9">
    <source>
        <dbReference type="Google" id="ProtNLM"/>
    </source>
</evidence>
<dbReference type="Pfam" id="PF14683">
    <property type="entry name" value="CBM-like"/>
    <property type="match status" value="1"/>
</dbReference>
<organism evidence="7 8">
    <name type="scientific">Pseudogymnoascus verrucosus</name>
    <dbReference type="NCBI Taxonomy" id="342668"/>
    <lineage>
        <taxon>Eukaryota</taxon>
        <taxon>Fungi</taxon>
        <taxon>Dikarya</taxon>
        <taxon>Ascomycota</taxon>
        <taxon>Pezizomycotina</taxon>
        <taxon>Leotiomycetes</taxon>
        <taxon>Thelebolales</taxon>
        <taxon>Thelebolaceae</taxon>
        <taxon>Pseudogymnoascus</taxon>
    </lineage>
</organism>
<keyword evidence="1 4" id="KW-0732">Signal</keyword>
<dbReference type="PANTHER" id="PTHR32018">
    <property type="entry name" value="RHAMNOGALACTURONATE LYASE FAMILY PROTEIN"/>
    <property type="match status" value="1"/>
</dbReference>
<dbReference type="Gene3D" id="2.70.98.10">
    <property type="match status" value="1"/>
</dbReference>
<feature type="signal peptide" evidence="4">
    <location>
        <begin position="1"/>
        <end position="18"/>
    </location>
</feature>
<dbReference type="SUPFAM" id="SSF49452">
    <property type="entry name" value="Starch-binding domain-like"/>
    <property type="match status" value="1"/>
</dbReference>
<dbReference type="CDD" id="cd10316">
    <property type="entry name" value="RGL4_M"/>
    <property type="match status" value="1"/>
</dbReference>
<evidence type="ECO:0000259" key="5">
    <source>
        <dbReference type="Pfam" id="PF14683"/>
    </source>
</evidence>
<dbReference type="OrthoDB" id="3437825at2759"/>
<name>A0A1B8GXU5_9PEZI</name>
<dbReference type="InterPro" id="IPR029413">
    <property type="entry name" value="RG-lyase_II"/>
</dbReference>
<dbReference type="AlphaFoldDB" id="A0A1B8GXU5"/>
<evidence type="ECO:0000256" key="4">
    <source>
        <dbReference type="SAM" id="SignalP"/>
    </source>
</evidence>
<evidence type="ECO:0000256" key="3">
    <source>
        <dbReference type="ARBA" id="ARBA00023326"/>
    </source>
</evidence>
<dbReference type="Gene3D" id="2.60.40.1120">
    <property type="entry name" value="Carboxypeptidase-like, regulatory domain"/>
    <property type="match status" value="1"/>
</dbReference>
<dbReference type="SUPFAM" id="SSF49785">
    <property type="entry name" value="Galactose-binding domain-like"/>
    <property type="match status" value="1"/>
</dbReference>
<dbReference type="GO" id="GO:0000272">
    <property type="term" value="P:polysaccharide catabolic process"/>
    <property type="evidence" value="ECO:0007669"/>
    <property type="project" value="UniProtKB-KW"/>
</dbReference>
<evidence type="ECO:0000313" key="8">
    <source>
        <dbReference type="Proteomes" id="UP000091956"/>
    </source>
</evidence>
<dbReference type="RefSeq" id="XP_018134378.1">
    <property type="nucleotide sequence ID" value="XM_018270633.1"/>
</dbReference>
<feature type="chain" id="PRO_5008609240" description="Rhamnogalacturonan endolyase" evidence="4">
    <location>
        <begin position="19"/>
        <end position="537"/>
    </location>
</feature>
<dbReference type="Proteomes" id="UP000091956">
    <property type="component" value="Unassembled WGS sequence"/>
</dbReference>
<keyword evidence="3" id="KW-0624">Polysaccharide degradation</keyword>
<dbReference type="EMBL" id="KV460208">
    <property type="protein sequence ID" value="OBU00646.1"/>
    <property type="molecule type" value="Genomic_DNA"/>
</dbReference>
<reference evidence="8" key="2">
    <citation type="journal article" date="2018" name="Nat. Commun.">
        <title>Extreme sensitivity to ultraviolet light in the fungal pathogen causing white-nose syndrome of bats.</title>
        <authorList>
            <person name="Palmer J.M."/>
            <person name="Drees K.P."/>
            <person name="Foster J.T."/>
            <person name="Lindner D.L."/>
        </authorList>
    </citation>
    <scope>NUCLEOTIDE SEQUENCE [LARGE SCALE GENOMIC DNA]</scope>
    <source>
        <strain evidence="8">UAMH 10579</strain>
    </source>
</reference>
<protein>
    <recommendedName>
        <fullName evidence="9">Rhamnogalacturonan endolyase</fullName>
    </recommendedName>
</protein>
<evidence type="ECO:0000313" key="7">
    <source>
        <dbReference type="EMBL" id="OBU00646.1"/>
    </source>
</evidence>
<keyword evidence="2" id="KW-0119">Carbohydrate metabolism</keyword>
<evidence type="ECO:0000256" key="2">
    <source>
        <dbReference type="ARBA" id="ARBA00023277"/>
    </source>
</evidence>
<proteinExistence type="predicted"/>
<feature type="domain" description="Rhamnogalacturonan lyase" evidence="6">
    <location>
        <begin position="306"/>
        <end position="344"/>
    </location>
</feature>
<evidence type="ECO:0000256" key="1">
    <source>
        <dbReference type="ARBA" id="ARBA00022729"/>
    </source>
</evidence>
<sequence length="537" mass="60047">MRASSMLIALLGAVPVFSIDLPTGSDAPFHKIVNDKTCIIGNSVWDATLSGSYARPIYYNGKDIVDDATGFYLSYVNNNGFPWLAPEIVDAGNDWIDVQFTNDIARFHWVIHRGFAGAYQYWSNQRDFHSGHTYRKDGKLPTWDLYYSGTEVQDSTVQFSDGTYVSKYDWATHINIPEAKLWGVYGDDVGCWFIQPSQEYLNGDQLKQELTVHMEAQTGDTALLNMIGGEPWLWYLNDGSLSDAESRTEKEISAWPYAFPNADISAEYQSRAGSVTGRIITSDSRAGDTLSVFLGDNNDDEFTLNQYAGYHYRTTTDSKGYFTFDNVRTGEYGLFAWPGEGSSLGDITTNFTHFDIAITKKDKIDLGTYTWEVQNRTKIWQIGTLDRLPCEFAGGCGPYGHALTDDAPADLTYTIGSSKAEYWHYVLSNNGAWAINFKLNNEPVVGASARLTVSLAAYAARCYMDIMANGVVIGHIRSMASDSALYRSSTVAGVWRFLEYTIKPGTPKKCSNSIKFTTTTTEKWKGAMWDTILLEWE</sequence>
<dbReference type="Pfam" id="PF14686">
    <property type="entry name" value="fn3_3"/>
    <property type="match status" value="1"/>
</dbReference>
<dbReference type="InterPro" id="IPR051850">
    <property type="entry name" value="Polysacch_Lyase_4"/>
</dbReference>
<gene>
    <name evidence="7" type="ORF">VE01_01106</name>
</gene>
<evidence type="ECO:0000259" key="6">
    <source>
        <dbReference type="Pfam" id="PF14686"/>
    </source>
</evidence>